<organism evidence="1 2">
    <name type="scientific">Mycoplasma putrefaciens (strain ATCC 15718 / NCTC 10155 / C30 KS-1 / KS-1)</name>
    <dbReference type="NCBI Taxonomy" id="743965"/>
    <lineage>
        <taxon>Bacteria</taxon>
        <taxon>Bacillati</taxon>
        <taxon>Mycoplasmatota</taxon>
        <taxon>Mollicutes</taxon>
        <taxon>Mycoplasmataceae</taxon>
        <taxon>Mycoplasma</taxon>
    </lineage>
</organism>
<dbReference type="RefSeq" id="WP_014035288.1">
    <property type="nucleotide sequence ID" value="NC_015946.1"/>
</dbReference>
<dbReference type="AlphaFoldDB" id="A0A7U3ZT14"/>
<proteinExistence type="predicted"/>
<dbReference type="Proteomes" id="UP000008907">
    <property type="component" value="Chromosome"/>
</dbReference>
<protein>
    <submittedName>
        <fullName evidence="1">Lipoprotein</fullName>
    </submittedName>
</protein>
<evidence type="ECO:0000313" key="2">
    <source>
        <dbReference type="Proteomes" id="UP000008907"/>
    </source>
</evidence>
<evidence type="ECO:0000313" key="1">
    <source>
        <dbReference type="EMBL" id="AEM68933.1"/>
    </source>
</evidence>
<gene>
    <name evidence="1" type="ordered locus">MPUT_0578</name>
</gene>
<dbReference type="PROSITE" id="PS51257">
    <property type="entry name" value="PROKAR_LIPOPROTEIN"/>
    <property type="match status" value="1"/>
</dbReference>
<accession>A0A7U3ZT14</accession>
<reference evidence="1 2" key="1">
    <citation type="journal article" date="2011" name="J. Bacteriol.">
        <title>Genome Sequence of Mycoplasma putrefaciens Type Strain KS1.</title>
        <authorList>
            <person name="Calcutt M.J."/>
            <person name="Foecking M.F."/>
        </authorList>
    </citation>
    <scope>NUCLEOTIDE SEQUENCE [LARGE SCALE GENOMIC DNA]</scope>
    <source>
        <strain evidence="2">ATCC 15718 / NCTC 10155 / C30 KS-1 / KS-1</strain>
    </source>
</reference>
<dbReference type="KEGG" id="mpf:MPUT_0578"/>
<name>A0A7U3ZT14_MYCPK</name>
<dbReference type="EMBL" id="CP003021">
    <property type="protein sequence ID" value="AEM68933.1"/>
    <property type="molecule type" value="Genomic_DNA"/>
</dbReference>
<sequence>MKKILTLLTGFLSISGSTITVISCQKQTGMDKKDDSKTTAEEDFQIFKTFSALVYDLYNKLKAEENEDSYWNKQIKKEFKDAIEDIVITNSQYIYNYESLEDASKRNTDQADTKKIHEAIKRGIKEYNTYKTQLEDLFKKYDIANKTKESRINFKERI</sequence>
<keyword evidence="1" id="KW-0449">Lipoprotein</keyword>